<accession>A0A081CRP6</accession>
<dbReference type="Proteomes" id="UP000028701">
    <property type="component" value="Unassembled WGS sequence"/>
</dbReference>
<proteinExistence type="predicted"/>
<protein>
    <submittedName>
        <fullName evidence="1">Uncharacterized protein</fullName>
    </submittedName>
</protein>
<organism evidence="1 2">
    <name type="scientific">Agrobacterium rubi TR3 = NBRC 13261</name>
    <dbReference type="NCBI Taxonomy" id="1368415"/>
    <lineage>
        <taxon>Bacteria</taxon>
        <taxon>Pseudomonadati</taxon>
        <taxon>Pseudomonadota</taxon>
        <taxon>Alphaproteobacteria</taxon>
        <taxon>Hyphomicrobiales</taxon>
        <taxon>Rhizobiaceae</taxon>
        <taxon>Rhizobium/Agrobacterium group</taxon>
        <taxon>Agrobacterium</taxon>
    </lineage>
</organism>
<dbReference type="OrthoDB" id="7223544at2"/>
<comment type="caution">
    <text evidence="1">The sequence shown here is derived from an EMBL/GenBank/DDBJ whole genome shotgun (WGS) entry which is preliminary data.</text>
</comment>
<reference evidence="1 2" key="1">
    <citation type="submission" date="2014-08" db="EMBL/GenBank/DDBJ databases">
        <title>Whole genome shotgun sequence of Rhizobium rubi NBRC 13261.</title>
        <authorList>
            <person name="Katano-Makiyama Y."/>
            <person name="Hosoyama A."/>
            <person name="Hashimoto M."/>
            <person name="Hosoyama Y."/>
            <person name="Noguchi M."/>
            <person name="Tsuchikane K."/>
            <person name="Uohara A."/>
            <person name="Ohji S."/>
            <person name="Ichikawa N."/>
            <person name="Kimura A."/>
            <person name="Yamazoe A."/>
            <person name="Fujita N."/>
        </authorList>
    </citation>
    <scope>NUCLEOTIDE SEQUENCE [LARGE SCALE GENOMIC DNA]</scope>
    <source>
        <strain evidence="1 2">NBRC 13261</strain>
    </source>
</reference>
<gene>
    <name evidence="1" type="ORF">RRU01S_04_01640</name>
</gene>
<evidence type="ECO:0000313" key="2">
    <source>
        <dbReference type="Proteomes" id="UP000028701"/>
    </source>
</evidence>
<name>A0A081CRP6_9HYPH</name>
<dbReference type="RefSeq" id="WP_131367758.1">
    <property type="nucleotide sequence ID" value="NZ_BBJU01000004.1"/>
</dbReference>
<sequence>MKIFYTVAANNENAWFDQGTDTSTQEIAFLNIQNKAGVFDELIAIDDYNGFMVFFGRLKTYLYQGYDPGEIGAFIPVKTLEIGLVHQKLKQKLPNDLGFVSPYGMRSLSVQVQTDGIEVTTDIGSTYDGEFFAKIRALMVDDAAYRKARSFFYKSDGIYGFKLDDTGLLVYVLTEKAKGWTEFNGLFSTAASFIALGDARANSAHVEIEKYRNRFYGWLAGIGGGGAAIGVTCADGIKSLAKAFLT</sequence>
<dbReference type="EMBL" id="BBJU01000004">
    <property type="protein sequence ID" value="GAK69342.1"/>
    <property type="molecule type" value="Genomic_DNA"/>
</dbReference>
<evidence type="ECO:0000313" key="1">
    <source>
        <dbReference type="EMBL" id="GAK69342.1"/>
    </source>
</evidence>
<dbReference type="AlphaFoldDB" id="A0A081CRP6"/>